<reference evidence="2 5" key="1">
    <citation type="submission" date="2021-01" db="EMBL/GenBank/DDBJ databases">
        <title>Diatom-associated Roseobacters Show Island Model of Population Structure.</title>
        <authorList>
            <person name="Qu L."/>
            <person name="Feng X."/>
            <person name="Chen Y."/>
            <person name="Li L."/>
            <person name="Wang X."/>
            <person name="Hu Z."/>
            <person name="Wang H."/>
            <person name="Luo H."/>
        </authorList>
    </citation>
    <scope>NUCLEOTIDE SEQUENCE</scope>
    <source>
        <strain evidence="3 5">CC28-63</strain>
        <strain evidence="2">CC28-69</strain>
    </source>
</reference>
<dbReference type="Pfam" id="PF09931">
    <property type="entry name" value="Phage_phiJL001_Gp84_N"/>
    <property type="match status" value="1"/>
</dbReference>
<comment type="caution">
    <text evidence="2">The sequence shown here is derived from an EMBL/GenBank/DDBJ whole genome shotgun (WGS) entry which is preliminary data.</text>
</comment>
<organism evidence="2 4">
    <name type="scientific">Marivita cryptomonadis</name>
    <dbReference type="NCBI Taxonomy" id="505252"/>
    <lineage>
        <taxon>Bacteria</taxon>
        <taxon>Pseudomonadati</taxon>
        <taxon>Pseudomonadota</taxon>
        <taxon>Alphaproteobacteria</taxon>
        <taxon>Rhodobacterales</taxon>
        <taxon>Roseobacteraceae</taxon>
        <taxon>Marivita</taxon>
    </lineage>
</organism>
<gene>
    <name evidence="2" type="ORF">JQX41_13400</name>
    <name evidence="3" type="ORF">JQX48_13405</name>
</gene>
<accession>A0A9Q2RXY9</accession>
<dbReference type="EMBL" id="JAFBXF010000008">
    <property type="protein sequence ID" value="MBM2417973.1"/>
    <property type="molecule type" value="Genomic_DNA"/>
</dbReference>
<protein>
    <submittedName>
        <fullName evidence="2">DUF2163 domain-containing protein</fullName>
    </submittedName>
</protein>
<evidence type="ECO:0000313" key="2">
    <source>
        <dbReference type="EMBL" id="MBM2413305.1"/>
    </source>
</evidence>
<dbReference type="NCBIfam" id="TIGR02218">
    <property type="entry name" value="phg_TIGR02218"/>
    <property type="match status" value="1"/>
</dbReference>
<feature type="domain" description="Bacteriophage phiJL001 Gp84 C-terminal" evidence="1">
    <location>
        <begin position="194"/>
        <end position="276"/>
    </location>
</feature>
<sequence length="295" mass="31477">MSAAEALGAHLGRGVTTVARAWEVRRRDGRRFGFTDHDLDLSFNGLAFRADTGMSAAAVQQGTGLSVDNTEAVGALSDASVTEADIAAGRFDGAEVTAWLVNWADVAARKVLFRGSLGEITRSGGAFTAELRGLTEWLNRPVGRVYQAPCLAVLGDAACGVDTDAEGMSAEVVVTGVTAKGGFVLSGASGFEAQWFQRGRLTMLDGAAEGLWAVIKRDVLFEDGAREVDLWEPLRASVAVGDRVKLIVGCDKRFETCRGKFDNLVNFQGFPDIPQEEWVLIHPTAARLRSGGSLR</sequence>
<dbReference type="OrthoDB" id="1633386at2"/>
<dbReference type="GeneID" id="62641251"/>
<name>A0A9Q2RXY9_9RHOB</name>
<keyword evidence="5" id="KW-1185">Reference proteome</keyword>
<dbReference type="Pfam" id="PF09356">
    <property type="entry name" value="Phage_BR0599"/>
    <property type="match status" value="1"/>
</dbReference>
<dbReference type="Proteomes" id="UP000809440">
    <property type="component" value="Unassembled WGS sequence"/>
</dbReference>
<dbReference type="InterPro" id="IPR018964">
    <property type="entry name" value="Phage_phiJL001_Gp84_C"/>
</dbReference>
<evidence type="ECO:0000313" key="5">
    <source>
        <dbReference type="Proteomes" id="UP000809440"/>
    </source>
</evidence>
<evidence type="ECO:0000313" key="4">
    <source>
        <dbReference type="Proteomes" id="UP000755667"/>
    </source>
</evidence>
<proteinExistence type="predicted"/>
<dbReference type="RefSeq" id="WP_085629658.1">
    <property type="nucleotide sequence ID" value="NZ_JAFBWU010000008.1"/>
</dbReference>
<evidence type="ECO:0000313" key="3">
    <source>
        <dbReference type="EMBL" id="MBM2417973.1"/>
    </source>
</evidence>
<evidence type="ECO:0000259" key="1">
    <source>
        <dbReference type="Pfam" id="PF09356"/>
    </source>
</evidence>
<dbReference type="Proteomes" id="UP000755667">
    <property type="component" value="Unassembled WGS sequence"/>
</dbReference>
<dbReference type="EMBL" id="JAFBXE010000008">
    <property type="protein sequence ID" value="MBM2413305.1"/>
    <property type="molecule type" value="Genomic_DNA"/>
</dbReference>
<dbReference type="AlphaFoldDB" id="A0A9Q2RXY9"/>
<dbReference type="InterPro" id="IPR011928">
    <property type="entry name" value="Phage_phiJL001_Gp84"/>
</dbReference>